<dbReference type="AlphaFoldDB" id="A0AAD7AR03"/>
<feature type="compositionally biased region" description="Polar residues" evidence="1">
    <location>
        <begin position="242"/>
        <end position="252"/>
    </location>
</feature>
<comment type="caution">
    <text evidence="2">The sequence shown here is derived from an EMBL/GenBank/DDBJ whole genome shotgun (WGS) entry which is preliminary data.</text>
</comment>
<feature type="compositionally biased region" description="Polar residues" evidence="1">
    <location>
        <begin position="186"/>
        <end position="197"/>
    </location>
</feature>
<feature type="region of interest" description="Disordered" evidence="1">
    <location>
        <begin position="433"/>
        <end position="487"/>
    </location>
</feature>
<feature type="region of interest" description="Disordered" evidence="1">
    <location>
        <begin position="215"/>
        <end position="351"/>
    </location>
</feature>
<organism evidence="2 3">
    <name type="scientific">Mycena albidolilacea</name>
    <dbReference type="NCBI Taxonomy" id="1033008"/>
    <lineage>
        <taxon>Eukaryota</taxon>
        <taxon>Fungi</taxon>
        <taxon>Dikarya</taxon>
        <taxon>Basidiomycota</taxon>
        <taxon>Agaricomycotina</taxon>
        <taxon>Agaricomycetes</taxon>
        <taxon>Agaricomycetidae</taxon>
        <taxon>Agaricales</taxon>
        <taxon>Marasmiineae</taxon>
        <taxon>Mycenaceae</taxon>
        <taxon>Mycena</taxon>
    </lineage>
</organism>
<evidence type="ECO:0000313" key="3">
    <source>
        <dbReference type="Proteomes" id="UP001218218"/>
    </source>
</evidence>
<proteinExistence type="predicted"/>
<feature type="compositionally biased region" description="Polar residues" evidence="1">
    <location>
        <begin position="393"/>
        <end position="408"/>
    </location>
</feature>
<feature type="region of interest" description="Disordered" evidence="1">
    <location>
        <begin position="363"/>
        <end position="421"/>
    </location>
</feature>
<gene>
    <name evidence="2" type="ORF">DFH08DRAFT_277428</name>
</gene>
<accession>A0AAD7AR03</accession>
<feature type="compositionally biased region" description="Polar residues" evidence="1">
    <location>
        <begin position="146"/>
        <end position="159"/>
    </location>
</feature>
<feature type="compositionally biased region" description="Polar residues" evidence="1">
    <location>
        <begin position="440"/>
        <end position="455"/>
    </location>
</feature>
<dbReference type="EMBL" id="JARIHO010000003">
    <property type="protein sequence ID" value="KAJ7364799.1"/>
    <property type="molecule type" value="Genomic_DNA"/>
</dbReference>
<evidence type="ECO:0000313" key="2">
    <source>
        <dbReference type="EMBL" id="KAJ7364799.1"/>
    </source>
</evidence>
<feature type="compositionally biased region" description="Low complexity" evidence="1">
    <location>
        <begin position="285"/>
        <end position="296"/>
    </location>
</feature>
<sequence length="608" mass="67344">MEAIALKVAGEVAAPVSTHIYEALKKQTGRAKFEEGENSLQSGFAILRDDKAGRLLPARERLELLQTHSELVASRKNVDQITNTFYGSLAHRNTAKEFSSKAKKFRRDVQSPAERAQMEYEIRKAKLEMAAEIKPISPDTKCGPPQASNPFHQSTQSKPATRLKRSPTIMDYPISTDSRPMPPRPVQNQHDQPSAAVTSVGPARVHLRQAQSRDALATLNRPSPPVKSNSSPEAGGERMFSYSPNSQTTDPVTASPERFQPAAPRNREPVCPPVSRPSDKRHHTAPTLTPATPLDPVSKASDRSEHRLRHSSSRIDTFRSHPQSLPKSSEKTSYDFGLVQTENPPGLRWGKNSVQAALPARNQTCALPPTPPWENRPRQQSLPKPFGRETSDDPTTSQTENYPRNVQVQAGPKRTQPSWVKESAPQEFYCPFAPRDASGDPSQPNLHATHNSNNGYAMHDNGQNLAPLPNYATRPFVPQGERVNPPHCQNVNPPYNSGAYQSNPQSDACPCRSMHALEFQAPCTNCRSAKQVQPSFFMPTPPSFLHAHPTCSQIPNPYPRPDFHQYDRGGSDSGVHQCPRSMHEPGRVIQVEVRVQYPPADCSRNGSY</sequence>
<keyword evidence="3" id="KW-1185">Reference proteome</keyword>
<evidence type="ECO:0000256" key="1">
    <source>
        <dbReference type="SAM" id="MobiDB-lite"/>
    </source>
</evidence>
<dbReference type="Proteomes" id="UP001218218">
    <property type="component" value="Unassembled WGS sequence"/>
</dbReference>
<protein>
    <submittedName>
        <fullName evidence="2">Uncharacterized protein</fullName>
    </submittedName>
</protein>
<reference evidence="2" key="1">
    <citation type="submission" date="2023-03" db="EMBL/GenBank/DDBJ databases">
        <title>Massive genome expansion in bonnet fungi (Mycena s.s.) driven by repeated elements and novel gene families across ecological guilds.</title>
        <authorList>
            <consortium name="Lawrence Berkeley National Laboratory"/>
            <person name="Harder C.B."/>
            <person name="Miyauchi S."/>
            <person name="Viragh M."/>
            <person name="Kuo A."/>
            <person name="Thoen E."/>
            <person name="Andreopoulos B."/>
            <person name="Lu D."/>
            <person name="Skrede I."/>
            <person name="Drula E."/>
            <person name="Henrissat B."/>
            <person name="Morin E."/>
            <person name="Kohler A."/>
            <person name="Barry K."/>
            <person name="LaButti K."/>
            <person name="Morin E."/>
            <person name="Salamov A."/>
            <person name="Lipzen A."/>
            <person name="Mereny Z."/>
            <person name="Hegedus B."/>
            <person name="Baldrian P."/>
            <person name="Stursova M."/>
            <person name="Weitz H."/>
            <person name="Taylor A."/>
            <person name="Grigoriev I.V."/>
            <person name="Nagy L.G."/>
            <person name="Martin F."/>
            <person name="Kauserud H."/>
        </authorList>
    </citation>
    <scope>NUCLEOTIDE SEQUENCE</scope>
    <source>
        <strain evidence="2">CBHHK002</strain>
    </source>
</reference>
<name>A0AAD7AR03_9AGAR</name>
<feature type="region of interest" description="Disordered" evidence="1">
    <location>
        <begin position="136"/>
        <end position="200"/>
    </location>
</feature>